<reference evidence="2 3" key="1">
    <citation type="submission" date="2018-01" db="EMBL/GenBank/DDBJ databases">
        <authorList>
            <person name="Clerissi C."/>
        </authorList>
    </citation>
    <scope>NUCLEOTIDE SEQUENCE [LARGE SCALE GENOMIC DNA]</scope>
    <source>
        <strain evidence="2">Cupriavidus taiwanensis LMG 19430</strain>
    </source>
</reference>
<evidence type="ECO:0000313" key="2">
    <source>
        <dbReference type="EMBL" id="SOY75150.1"/>
    </source>
</evidence>
<feature type="region of interest" description="Disordered" evidence="1">
    <location>
        <begin position="30"/>
        <end position="62"/>
    </location>
</feature>
<dbReference type="Proteomes" id="UP000257016">
    <property type="component" value="Unassembled WGS sequence"/>
</dbReference>
<protein>
    <submittedName>
        <fullName evidence="2">Uncharacterized protein</fullName>
    </submittedName>
</protein>
<proteinExistence type="predicted"/>
<comment type="caution">
    <text evidence="2">The sequence shown here is derived from an EMBL/GenBank/DDBJ whole genome shotgun (WGS) entry which is preliminary data.</text>
</comment>
<evidence type="ECO:0000313" key="3">
    <source>
        <dbReference type="Proteomes" id="UP000257016"/>
    </source>
</evidence>
<accession>A0A975XKD6</accession>
<evidence type="ECO:0000256" key="1">
    <source>
        <dbReference type="SAM" id="MobiDB-lite"/>
    </source>
</evidence>
<organism evidence="2 3">
    <name type="scientific">Cupriavidus taiwanensis</name>
    <dbReference type="NCBI Taxonomy" id="164546"/>
    <lineage>
        <taxon>Bacteria</taxon>
        <taxon>Pseudomonadati</taxon>
        <taxon>Pseudomonadota</taxon>
        <taxon>Betaproteobacteria</taxon>
        <taxon>Burkholderiales</taxon>
        <taxon>Burkholderiaceae</taxon>
        <taxon>Cupriavidus</taxon>
    </lineage>
</organism>
<sequence length="62" mass="6870">MVAGSIGTGGHYSRAPCTLKFGFAKERLRGGLGGQQASQRRPRHHARRPANRACRVWRAGRR</sequence>
<feature type="compositionally biased region" description="Basic residues" evidence="1">
    <location>
        <begin position="40"/>
        <end position="50"/>
    </location>
</feature>
<gene>
    <name evidence="2" type="ORF">CBM2586_B40143</name>
</gene>
<name>A0A975XKD6_9BURK</name>
<dbReference type="EMBL" id="OFSN01000022">
    <property type="protein sequence ID" value="SOY75150.1"/>
    <property type="molecule type" value="Genomic_DNA"/>
</dbReference>
<dbReference type="AlphaFoldDB" id="A0A975XKD6"/>